<comment type="caution">
    <text evidence="5">The sequence shown here is derived from an EMBL/GenBank/DDBJ whole genome shotgun (WGS) entry which is preliminary data.</text>
</comment>
<evidence type="ECO:0000256" key="2">
    <source>
        <dbReference type="SAM" id="Phobius"/>
    </source>
</evidence>
<evidence type="ECO:0000256" key="1">
    <source>
        <dbReference type="PROSITE-ProRule" id="PRU00339"/>
    </source>
</evidence>
<evidence type="ECO:0000259" key="3">
    <source>
        <dbReference type="Pfam" id="PF02518"/>
    </source>
</evidence>
<dbReference type="InterPro" id="IPR019734">
    <property type="entry name" value="TPR_rpt"/>
</dbReference>
<feature type="repeat" description="TPR" evidence="1">
    <location>
        <begin position="205"/>
        <end position="238"/>
    </location>
</feature>
<dbReference type="PROSITE" id="PS50005">
    <property type="entry name" value="TPR"/>
    <property type="match status" value="5"/>
</dbReference>
<sequence>MKISSTSSFLFVIVWFFSTTVYTQNAILDSLKLELQKHTEKDTVRVNLLNELAFLHYKKDFDKAFDYVENAQINAEEIDYKKGKARSLYLKGKMQQAQSNYLEAIAQYNNALLVYERLNNWEGIAKCYAAIGYSLHYSGEFNNSIINLKRSIDISSNYGFEAETALPVKFIGYNYLDMGDYDQANTYYDKALAINIKYDNKLEISSCNLNIGSVYLKKGKYPTALEYYTKSLKISEEIKDTIGIAKALNNIGIIYDITNNYDQALTYYDRALEIQKKIGTRRNVAKGLGNLGLVYFGKKDYQNALLHYNEAINISEEINDRDSQARYLTYIGGVYMRLKDHNKAIDNYKEALKINMALGDQLGLCYTYKLLAESYYLQKNYKDALINAQKSNIIANKLGALGFQRDSYDLLAKLYENTGNYKKALISHQQFKIVNDSLFNKENIEKFAQLEAEYKYKKVLDSASIRELKLTKTVKDTSQNLEKSQRNYLRSIIGFLLISMLLGGVIFYLKYRNIKAATHNIIVEQRLLRSQMTPHFIFNSLSVLQGMILNKEEKKSVVYLSKFSKLLRIILENSREKMVLLSQELAAIENYLSLQNLENESYNYTVSIEETIDTNAFEIPPMLIQPFVENAIEHAFTNQLENREIHVRITYEDQKLICTITDNGVGIHSQPIAKRKDKNSLATTITSERLQILSKDFNREGSVTIENRQKYNEQGTLVTLIIPYVKGTFKAAS</sequence>
<feature type="transmembrane region" description="Helical" evidence="2">
    <location>
        <begin position="488"/>
        <end position="509"/>
    </location>
</feature>
<dbReference type="Pfam" id="PF06580">
    <property type="entry name" value="His_kinase"/>
    <property type="match status" value="1"/>
</dbReference>
<feature type="repeat" description="TPR" evidence="1">
    <location>
        <begin position="165"/>
        <end position="198"/>
    </location>
</feature>
<feature type="repeat" description="TPR" evidence="1">
    <location>
        <begin position="245"/>
        <end position="278"/>
    </location>
</feature>
<dbReference type="Gene3D" id="1.25.40.10">
    <property type="entry name" value="Tetratricopeptide repeat domain"/>
    <property type="match status" value="3"/>
</dbReference>
<dbReference type="PANTHER" id="PTHR10098">
    <property type="entry name" value="RAPSYN-RELATED"/>
    <property type="match status" value="1"/>
</dbReference>
<protein>
    <submittedName>
        <fullName evidence="5">Tetratricopeptide repeat protein</fullName>
    </submittedName>
</protein>
<dbReference type="InterPro" id="IPR010559">
    <property type="entry name" value="Sig_transdc_His_kin_internal"/>
</dbReference>
<dbReference type="InterPro" id="IPR036890">
    <property type="entry name" value="HATPase_C_sf"/>
</dbReference>
<keyword evidence="1" id="KW-0802">TPR repeat</keyword>
<gene>
    <name evidence="5" type="ORF">ACFO3O_06065</name>
</gene>
<dbReference type="PROSITE" id="PS50293">
    <property type="entry name" value="TPR_REGION"/>
    <property type="match status" value="1"/>
</dbReference>
<dbReference type="RefSeq" id="WP_379977667.1">
    <property type="nucleotide sequence ID" value="NZ_JBHSFV010000002.1"/>
</dbReference>
<feature type="repeat" description="TPR" evidence="1">
    <location>
        <begin position="325"/>
        <end position="358"/>
    </location>
</feature>
<keyword evidence="2" id="KW-0472">Membrane</keyword>
<dbReference type="SUPFAM" id="SSF55874">
    <property type="entry name" value="ATPase domain of HSP90 chaperone/DNA topoisomerase II/histidine kinase"/>
    <property type="match status" value="1"/>
</dbReference>
<evidence type="ECO:0000313" key="5">
    <source>
        <dbReference type="EMBL" id="MFC4633462.1"/>
    </source>
</evidence>
<evidence type="ECO:0000259" key="4">
    <source>
        <dbReference type="Pfam" id="PF06580"/>
    </source>
</evidence>
<feature type="domain" description="Signal transduction histidine kinase internal region" evidence="4">
    <location>
        <begin position="524"/>
        <end position="597"/>
    </location>
</feature>
<accession>A0ABV9HUB9</accession>
<proteinExistence type="predicted"/>
<dbReference type="InterPro" id="IPR011990">
    <property type="entry name" value="TPR-like_helical_dom_sf"/>
</dbReference>
<feature type="repeat" description="TPR" evidence="1">
    <location>
        <begin position="285"/>
        <end position="318"/>
    </location>
</feature>
<keyword evidence="6" id="KW-1185">Reference proteome</keyword>
<keyword evidence="2" id="KW-1133">Transmembrane helix</keyword>
<name>A0ABV9HUB9_9FLAO</name>
<dbReference type="EMBL" id="JBHSFV010000002">
    <property type="protein sequence ID" value="MFC4633462.1"/>
    <property type="molecule type" value="Genomic_DNA"/>
</dbReference>
<feature type="domain" description="Histidine kinase/HSP90-like ATPase" evidence="3">
    <location>
        <begin position="623"/>
        <end position="723"/>
    </location>
</feature>
<dbReference type="SUPFAM" id="SSF48452">
    <property type="entry name" value="TPR-like"/>
    <property type="match status" value="3"/>
</dbReference>
<keyword evidence="2" id="KW-0812">Transmembrane</keyword>
<dbReference type="Pfam" id="PF13424">
    <property type="entry name" value="TPR_12"/>
    <property type="match status" value="3"/>
</dbReference>
<dbReference type="InterPro" id="IPR003594">
    <property type="entry name" value="HATPase_dom"/>
</dbReference>
<dbReference type="Pfam" id="PF02518">
    <property type="entry name" value="HATPase_c"/>
    <property type="match status" value="1"/>
</dbReference>
<evidence type="ECO:0000313" key="6">
    <source>
        <dbReference type="Proteomes" id="UP001596043"/>
    </source>
</evidence>
<dbReference type="SMART" id="SM00028">
    <property type="entry name" value="TPR"/>
    <property type="match status" value="9"/>
</dbReference>
<reference evidence="6" key="1">
    <citation type="journal article" date="2019" name="Int. J. Syst. Evol. Microbiol.">
        <title>The Global Catalogue of Microorganisms (GCM) 10K type strain sequencing project: providing services to taxonomists for standard genome sequencing and annotation.</title>
        <authorList>
            <consortium name="The Broad Institute Genomics Platform"/>
            <consortium name="The Broad Institute Genome Sequencing Center for Infectious Disease"/>
            <person name="Wu L."/>
            <person name="Ma J."/>
        </authorList>
    </citation>
    <scope>NUCLEOTIDE SEQUENCE [LARGE SCALE GENOMIC DNA]</scope>
    <source>
        <strain evidence="6">YJ-61-S</strain>
    </source>
</reference>
<dbReference type="Proteomes" id="UP001596043">
    <property type="component" value="Unassembled WGS sequence"/>
</dbReference>
<organism evidence="5 6">
    <name type="scientific">Dokdonia ponticola</name>
    <dbReference type="NCBI Taxonomy" id="2041041"/>
    <lineage>
        <taxon>Bacteria</taxon>
        <taxon>Pseudomonadati</taxon>
        <taxon>Bacteroidota</taxon>
        <taxon>Flavobacteriia</taxon>
        <taxon>Flavobacteriales</taxon>
        <taxon>Flavobacteriaceae</taxon>
        <taxon>Dokdonia</taxon>
    </lineage>
</organism>
<dbReference type="Gene3D" id="3.30.565.10">
    <property type="entry name" value="Histidine kinase-like ATPase, C-terminal domain"/>
    <property type="match status" value="1"/>
</dbReference>